<comment type="similarity">
    <text evidence="3">Belongs to the ribonuclease III family.</text>
</comment>
<gene>
    <name evidence="15" type="primary">rnc</name>
    <name evidence="18" type="ORF">DRW07_12295</name>
</gene>
<evidence type="ECO:0000256" key="11">
    <source>
        <dbReference type="ARBA" id="ARBA00022759"/>
    </source>
</evidence>
<dbReference type="GO" id="GO:0005737">
    <property type="term" value="C:cytoplasm"/>
    <property type="evidence" value="ECO:0007669"/>
    <property type="project" value="UniProtKB-SubCell"/>
</dbReference>
<evidence type="ECO:0000256" key="7">
    <source>
        <dbReference type="ARBA" id="ARBA00022664"/>
    </source>
</evidence>
<feature type="domain" description="RNase III" evidence="17">
    <location>
        <begin position="7"/>
        <end position="129"/>
    </location>
</feature>
<proteinExistence type="inferred from homology"/>
<dbReference type="GO" id="GO:0042802">
    <property type="term" value="F:identical protein binding"/>
    <property type="evidence" value="ECO:0007669"/>
    <property type="project" value="UniProtKB-ARBA"/>
</dbReference>
<dbReference type="PROSITE" id="PS50142">
    <property type="entry name" value="RNASE_3_2"/>
    <property type="match status" value="1"/>
</dbReference>
<comment type="catalytic activity">
    <reaction evidence="1 15">
        <text>Endonucleolytic cleavage to 5'-phosphomonoester.</text>
        <dbReference type="EC" id="3.1.26.3"/>
    </reaction>
</comment>
<keyword evidence="11 15" id="KW-0255">Endonuclease</keyword>
<dbReference type="GO" id="GO:0003725">
    <property type="term" value="F:double-stranded RNA binding"/>
    <property type="evidence" value="ECO:0007669"/>
    <property type="project" value="TreeGrafter"/>
</dbReference>
<dbReference type="Gene3D" id="3.30.160.20">
    <property type="match status" value="1"/>
</dbReference>
<feature type="binding site" evidence="15">
    <location>
        <position position="115"/>
    </location>
    <ligand>
        <name>Mg(2+)</name>
        <dbReference type="ChEBI" id="CHEBI:18420"/>
    </ligand>
</feature>
<name>A0A3N5XYG1_9ALTE</name>
<dbReference type="RefSeq" id="WP_124028232.1">
    <property type="nucleotide sequence ID" value="NZ_JBHRSN010000007.1"/>
</dbReference>
<dbReference type="GO" id="GO:0006364">
    <property type="term" value="P:rRNA processing"/>
    <property type="evidence" value="ECO:0007669"/>
    <property type="project" value="UniProtKB-UniRule"/>
</dbReference>
<dbReference type="PROSITE" id="PS00517">
    <property type="entry name" value="RNASE_3_1"/>
    <property type="match status" value="1"/>
</dbReference>
<dbReference type="GO" id="GO:0004525">
    <property type="term" value="F:ribonuclease III activity"/>
    <property type="evidence" value="ECO:0007669"/>
    <property type="project" value="UniProtKB-UniRule"/>
</dbReference>
<evidence type="ECO:0000256" key="9">
    <source>
        <dbReference type="ARBA" id="ARBA00022722"/>
    </source>
</evidence>
<dbReference type="InterPro" id="IPR036389">
    <property type="entry name" value="RNase_III_sf"/>
</dbReference>
<dbReference type="SUPFAM" id="SSF69065">
    <property type="entry name" value="RNase III domain-like"/>
    <property type="match status" value="1"/>
</dbReference>
<evidence type="ECO:0000259" key="17">
    <source>
        <dbReference type="PROSITE" id="PS50142"/>
    </source>
</evidence>
<keyword evidence="14 15" id="KW-0694">RNA-binding</keyword>
<sequence length="227" mass="25184">MQARPRFADLYEALGYTFVDEKLIIQALTHRSADKMHNERLEFLGDAVLGMVIAEKLYLQFSAVPEGNLTRMRATLVKGETLAEIGSALDLGNYIRLGSGEKKSGGHRRASILADAVEAVLGAIYYEAGLDVVKAVIHRLFEDRVNKLNPKAHPKDSKTQLQEWLQARKQPLPHYEVISITGKDHAQTFIVECRIANQSLSTRGSANSRRRAEQEAANAMLGSLNDV</sequence>
<evidence type="ECO:0000256" key="3">
    <source>
        <dbReference type="ARBA" id="ARBA00010183"/>
    </source>
</evidence>
<comment type="caution">
    <text evidence="18">The sequence shown here is derived from an EMBL/GenBank/DDBJ whole genome shotgun (WGS) entry which is preliminary data.</text>
</comment>
<dbReference type="SMART" id="SM00358">
    <property type="entry name" value="DSRM"/>
    <property type="match status" value="1"/>
</dbReference>
<dbReference type="Pfam" id="PF14622">
    <property type="entry name" value="Ribonucleas_3_3"/>
    <property type="match status" value="1"/>
</dbReference>
<dbReference type="Pfam" id="PF00035">
    <property type="entry name" value="dsrm"/>
    <property type="match status" value="1"/>
</dbReference>
<dbReference type="GO" id="GO:0010468">
    <property type="term" value="P:regulation of gene expression"/>
    <property type="evidence" value="ECO:0007669"/>
    <property type="project" value="TreeGrafter"/>
</dbReference>
<evidence type="ECO:0000256" key="1">
    <source>
        <dbReference type="ARBA" id="ARBA00000109"/>
    </source>
</evidence>
<evidence type="ECO:0000256" key="15">
    <source>
        <dbReference type="HAMAP-Rule" id="MF_00104"/>
    </source>
</evidence>
<dbReference type="FunFam" id="1.10.1520.10:FF:000001">
    <property type="entry name" value="Ribonuclease 3"/>
    <property type="match status" value="1"/>
</dbReference>
<evidence type="ECO:0000256" key="13">
    <source>
        <dbReference type="ARBA" id="ARBA00022842"/>
    </source>
</evidence>
<feature type="active site" evidence="15">
    <location>
        <position position="46"/>
    </location>
</feature>
<dbReference type="GO" id="GO:0006397">
    <property type="term" value="P:mRNA processing"/>
    <property type="evidence" value="ECO:0007669"/>
    <property type="project" value="UniProtKB-UniRule"/>
</dbReference>
<keyword evidence="10 15" id="KW-0479">Metal-binding</keyword>
<comment type="subunit">
    <text evidence="4 15">Homodimer.</text>
</comment>
<dbReference type="GO" id="GO:0046872">
    <property type="term" value="F:metal ion binding"/>
    <property type="evidence" value="ECO:0007669"/>
    <property type="project" value="UniProtKB-KW"/>
</dbReference>
<feature type="binding site" evidence="15">
    <location>
        <position position="42"/>
    </location>
    <ligand>
        <name>Mg(2+)</name>
        <dbReference type="ChEBI" id="CHEBI:18420"/>
    </ligand>
</feature>
<evidence type="ECO:0000256" key="8">
    <source>
        <dbReference type="ARBA" id="ARBA00022694"/>
    </source>
</evidence>
<comment type="cofactor">
    <cofactor evidence="15">
        <name>Mg(2+)</name>
        <dbReference type="ChEBI" id="CHEBI:18420"/>
    </cofactor>
</comment>
<keyword evidence="12 15" id="KW-0378">Hydrolase</keyword>
<comment type="subcellular location">
    <subcellularLocation>
        <location evidence="2 15">Cytoplasm</location>
    </subcellularLocation>
</comment>
<feature type="domain" description="DRBM" evidence="16">
    <location>
        <begin position="156"/>
        <end position="226"/>
    </location>
</feature>
<dbReference type="InterPro" id="IPR011907">
    <property type="entry name" value="RNase_III"/>
</dbReference>
<keyword evidence="7 15" id="KW-0507">mRNA processing</keyword>
<dbReference type="CDD" id="cd00593">
    <property type="entry name" value="RIBOc"/>
    <property type="match status" value="1"/>
</dbReference>
<evidence type="ECO:0000313" key="18">
    <source>
        <dbReference type="EMBL" id="RPJ65600.1"/>
    </source>
</evidence>
<dbReference type="CDD" id="cd10845">
    <property type="entry name" value="DSRM_RNAse_III_family"/>
    <property type="match status" value="1"/>
</dbReference>
<evidence type="ECO:0000256" key="14">
    <source>
        <dbReference type="ARBA" id="ARBA00022884"/>
    </source>
</evidence>
<dbReference type="InterPro" id="IPR014720">
    <property type="entry name" value="dsRBD_dom"/>
</dbReference>
<keyword evidence="8 15" id="KW-0819">tRNA processing</keyword>
<evidence type="ECO:0000259" key="16">
    <source>
        <dbReference type="PROSITE" id="PS50137"/>
    </source>
</evidence>
<dbReference type="SUPFAM" id="SSF54768">
    <property type="entry name" value="dsRNA-binding domain-like"/>
    <property type="match status" value="1"/>
</dbReference>
<feature type="binding site" evidence="15">
    <location>
        <position position="118"/>
    </location>
    <ligand>
        <name>Mg(2+)</name>
        <dbReference type="ChEBI" id="CHEBI:18420"/>
    </ligand>
</feature>
<keyword evidence="5 15" id="KW-0963">Cytoplasm</keyword>
<keyword evidence="15" id="KW-0699">rRNA-binding</keyword>
<dbReference type="NCBIfam" id="TIGR02191">
    <property type="entry name" value="RNaseIII"/>
    <property type="match status" value="1"/>
</dbReference>
<dbReference type="OrthoDB" id="9805026at2"/>
<dbReference type="PANTHER" id="PTHR11207">
    <property type="entry name" value="RIBONUCLEASE III"/>
    <property type="match status" value="1"/>
</dbReference>
<feature type="active site" evidence="15">
    <location>
        <position position="118"/>
    </location>
</feature>
<dbReference type="SMART" id="SM00535">
    <property type="entry name" value="RIBOc"/>
    <property type="match status" value="1"/>
</dbReference>
<comment type="function">
    <text evidence="15">Digests double-stranded RNA. Involved in the processing of primary rRNA transcript to yield the immediate precursors to the large and small rRNAs (23S and 16S). Processes some mRNAs, and tRNAs when they are encoded in the rRNA operon. Processes pre-crRNA and tracrRNA of type II CRISPR loci if present in the organism.</text>
</comment>
<dbReference type="GO" id="GO:0019843">
    <property type="term" value="F:rRNA binding"/>
    <property type="evidence" value="ECO:0007669"/>
    <property type="project" value="UniProtKB-KW"/>
</dbReference>
<dbReference type="EMBL" id="RPOK01000004">
    <property type="protein sequence ID" value="RPJ65600.1"/>
    <property type="molecule type" value="Genomic_DNA"/>
</dbReference>
<protein>
    <recommendedName>
        <fullName evidence="15">Ribonuclease 3</fullName>
        <ecNumber evidence="15">3.1.26.3</ecNumber>
    </recommendedName>
    <alternativeName>
        <fullName evidence="15">Ribonuclease III</fullName>
        <shortName evidence="15">RNase III</shortName>
    </alternativeName>
</protein>
<organism evidence="18 19">
    <name type="scientific">Alteromonas sediminis</name>
    <dbReference type="NCBI Taxonomy" id="2259342"/>
    <lineage>
        <taxon>Bacteria</taxon>
        <taxon>Pseudomonadati</taxon>
        <taxon>Pseudomonadota</taxon>
        <taxon>Gammaproteobacteria</taxon>
        <taxon>Alteromonadales</taxon>
        <taxon>Alteromonadaceae</taxon>
        <taxon>Alteromonas/Salinimonas group</taxon>
        <taxon>Alteromonas</taxon>
    </lineage>
</organism>
<dbReference type="PANTHER" id="PTHR11207:SF0">
    <property type="entry name" value="RIBONUCLEASE 3"/>
    <property type="match status" value="1"/>
</dbReference>
<dbReference type="Proteomes" id="UP000275281">
    <property type="component" value="Unassembled WGS sequence"/>
</dbReference>
<accession>A0A3N5XYG1</accession>
<evidence type="ECO:0000313" key="19">
    <source>
        <dbReference type="Proteomes" id="UP000275281"/>
    </source>
</evidence>
<dbReference type="FunFam" id="3.30.160.20:FF:000003">
    <property type="entry name" value="Ribonuclease 3"/>
    <property type="match status" value="1"/>
</dbReference>
<evidence type="ECO:0000256" key="6">
    <source>
        <dbReference type="ARBA" id="ARBA00022552"/>
    </source>
</evidence>
<dbReference type="EC" id="3.1.26.3" evidence="15"/>
<keyword evidence="13 15" id="KW-0460">Magnesium</keyword>
<dbReference type="InterPro" id="IPR000999">
    <property type="entry name" value="RNase_III_dom"/>
</dbReference>
<reference evidence="18 19" key="1">
    <citation type="submission" date="2018-11" db="EMBL/GenBank/DDBJ databases">
        <authorList>
            <person name="Ye M.-Q."/>
            <person name="Du Z.-J."/>
        </authorList>
    </citation>
    <scope>NUCLEOTIDE SEQUENCE [LARGE SCALE GENOMIC DNA]</scope>
    <source>
        <strain evidence="18 19">U0105</strain>
    </source>
</reference>
<evidence type="ECO:0000256" key="10">
    <source>
        <dbReference type="ARBA" id="ARBA00022723"/>
    </source>
</evidence>
<dbReference type="PROSITE" id="PS50137">
    <property type="entry name" value="DS_RBD"/>
    <property type="match status" value="1"/>
</dbReference>
<evidence type="ECO:0000256" key="2">
    <source>
        <dbReference type="ARBA" id="ARBA00004496"/>
    </source>
</evidence>
<keyword evidence="6 15" id="KW-0698">rRNA processing</keyword>
<evidence type="ECO:0000256" key="12">
    <source>
        <dbReference type="ARBA" id="ARBA00022801"/>
    </source>
</evidence>
<dbReference type="AlphaFoldDB" id="A0A3N5XYG1"/>
<dbReference type="GO" id="GO:0008033">
    <property type="term" value="P:tRNA processing"/>
    <property type="evidence" value="ECO:0007669"/>
    <property type="project" value="UniProtKB-KW"/>
</dbReference>
<dbReference type="Gene3D" id="1.10.1520.10">
    <property type="entry name" value="Ribonuclease III domain"/>
    <property type="match status" value="1"/>
</dbReference>
<evidence type="ECO:0000256" key="5">
    <source>
        <dbReference type="ARBA" id="ARBA00022490"/>
    </source>
</evidence>
<keyword evidence="9 15" id="KW-0540">Nuclease</keyword>
<keyword evidence="19" id="KW-1185">Reference proteome</keyword>
<dbReference type="HAMAP" id="MF_00104">
    <property type="entry name" value="RNase_III"/>
    <property type="match status" value="1"/>
</dbReference>
<evidence type="ECO:0000256" key="4">
    <source>
        <dbReference type="ARBA" id="ARBA00011738"/>
    </source>
</evidence>